<reference evidence="1 2" key="2">
    <citation type="submission" date="2018-11" db="EMBL/GenBank/DDBJ databases">
        <authorList>
            <consortium name="Pathogen Informatics"/>
        </authorList>
    </citation>
    <scope>NUCLEOTIDE SEQUENCE [LARGE SCALE GENOMIC DNA]</scope>
</reference>
<reference evidence="3" key="1">
    <citation type="submission" date="2016-06" db="UniProtKB">
        <authorList>
            <consortium name="WormBaseParasite"/>
        </authorList>
    </citation>
    <scope>IDENTIFICATION</scope>
</reference>
<evidence type="ECO:0000313" key="3">
    <source>
        <dbReference type="WBParaSite" id="SBAD_0000071101-mRNA-1"/>
    </source>
</evidence>
<evidence type="ECO:0000313" key="1">
    <source>
        <dbReference type="EMBL" id="VDO87210.1"/>
    </source>
</evidence>
<dbReference type="OrthoDB" id="9977282at2759"/>
<accession>A0A183IAP4</accession>
<proteinExistence type="predicted"/>
<sequence>MVNFVRCCCETDVDVKSESLKNLYNGALCNEPLFNREQHFFREYYDLLARHMQIEVADGKRFALKKEVAAPPMEDFLLDKPLLSTLHYCCLYHYHDPMV</sequence>
<dbReference type="WBParaSite" id="SBAD_0000071101-mRNA-1">
    <property type="protein sequence ID" value="SBAD_0000071101-mRNA-1"/>
    <property type="gene ID" value="SBAD_0000071101"/>
</dbReference>
<dbReference type="AlphaFoldDB" id="A0A183IAP4"/>
<name>A0A183IAP4_9BILA</name>
<gene>
    <name evidence="1" type="ORF">SBAD_LOCUS688</name>
</gene>
<keyword evidence="2" id="KW-1185">Reference proteome</keyword>
<protein>
    <submittedName>
        <fullName evidence="3">Hemocyanin_N domain-containing protein</fullName>
    </submittedName>
</protein>
<dbReference type="Proteomes" id="UP000270296">
    <property type="component" value="Unassembled WGS sequence"/>
</dbReference>
<organism evidence="3">
    <name type="scientific">Soboliphyme baturini</name>
    <dbReference type="NCBI Taxonomy" id="241478"/>
    <lineage>
        <taxon>Eukaryota</taxon>
        <taxon>Metazoa</taxon>
        <taxon>Ecdysozoa</taxon>
        <taxon>Nematoda</taxon>
        <taxon>Enoplea</taxon>
        <taxon>Dorylaimia</taxon>
        <taxon>Dioctophymatida</taxon>
        <taxon>Dioctophymatoidea</taxon>
        <taxon>Soboliphymatidae</taxon>
        <taxon>Soboliphyme</taxon>
    </lineage>
</organism>
<dbReference type="EMBL" id="UZAM01003009">
    <property type="protein sequence ID" value="VDO87210.1"/>
    <property type="molecule type" value="Genomic_DNA"/>
</dbReference>
<evidence type="ECO:0000313" key="2">
    <source>
        <dbReference type="Proteomes" id="UP000270296"/>
    </source>
</evidence>